<keyword evidence="5 7" id="KW-0472">Membrane</keyword>
<dbReference type="Pfam" id="PF13567">
    <property type="entry name" value="DUF4131"/>
    <property type="match status" value="1"/>
</dbReference>
<feature type="domain" description="ComEC/Rec2-related protein" evidence="8">
    <location>
        <begin position="268"/>
        <end position="552"/>
    </location>
</feature>
<feature type="transmembrane region" description="Helical" evidence="7">
    <location>
        <begin position="526"/>
        <end position="548"/>
    </location>
</feature>
<evidence type="ECO:0000256" key="1">
    <source>
        <dbReference type="ARBA" id="ARBA00004651"/>
    </source>
</evidence>
<feature type="transmembrane region" description="Helical" evidence="7">
    <location>
        <begin position="432"/>
        <end position="453"/>
    </location>
</feature>
<dbReference type="RefSeq" id="WP_015928210.1">
    <property type="nucleotide sequence ID" value="NC_011894.1"/>
</dbReference>
<dbReference type="InterPro" id="IPR025405">
    <property type="entry name" value="DUF4131"/>
</dbReference>
<feature type="compositionally biased region" description="Pro residues" evidence="6">
    <location>
        <begin position="714"/>
        <end position="729"/>
    </location>
</feature>
<dbReference type="Proteomes" id="UP000008207">
    <property type="component" value="Chromosome"/>
</dbReference>
<evidence type="ECO:0000256" key="5">
    <source>
        <dbReference type="ARBA" id="ARBA00023136"/>
    </source>
</evidence>
<dbReference type="NCBIfam" id="TIGR00360">
    <property type="entry name" value="ComEC_N-term"/>
    <property type="match status" value="1"/>
</dbReference>
<evidence type="ECO:0000256" key="7">
    <source>
        <dbReference type="SAM" id="Phobius"/>
    </source>
</evidence>
<dbReference type="Pfam" id="PF03772">
    <property type="entry name" value="Competence"/>
    <property type="match status" value="1"/>
</dbReference>
<dbReference type="PANTHER" id="PTHR30619">
    <property type="entry name" value="DNA INTERNALIZATION/COMPETENCE PROTEIN COMEC/REC2"/>
    <property type="match status" value="1"/>
</dbReference>
<evidence type="ECO:0000313" key="11">
    <source>
        <dbReference type="Proteomes" id="UP000008207"/>
    </source>
</evidence>
<feature type="transmembrane region" description="Helical" evidence="7">
    <location>
        <begin position="473"/>
        <end position="494"/>
    </location>
</feature>
<gene>
    <name evidence="10" type="ordered locus">Mnod_1522</name>
</gene>
<protein>
    <submittedName>
        <fullName evidence="10">ComEC/Rec2-related protein</fullName>
    </submittedName>
</protein>
<keyword evidence="2" id="KW-1003">Cell membrane</keyword>
<proteinExistence type="predicted"/>
<evidence type="ECO:0000259" key="8">
    <source>
        <dbReference type="Pfam" id="PF03772"/>
    </source>
</evidence>
<dbReference type="eggNOG" id="COG0658">
    <property type="taxonomic scope" value="Bacteria"/>
</dbReference>
<feature type="transmembrane region" description="Helical" evidence="7">
    <location>
        <begin position="94"/>
        <end position="113"/>
    </location>
</feature>
<dbReference type="HOGENOM" id="CLU_011826_1_0_5"/>
<dbReference type="KEGG" id="mno:Mnod_1522"/>
<keyword evidence="11" id="KW-1185">Reference proteome</keyword>
<dbReference type="PANTHER" id="PTHR30619:SF1">
    <property type="entry name" value="RECOMBINATION PROTEIN 2"/>
    <property type="match status" value="1"/>
</dbReference>
<feature type="transmembrane region" description="Helical" evidence="7">
    <location>
        <begin position="47"/>
        <end position="66"/>
    </location>
</feature>
<keyword evidence="4 7" id="KW-1133">Transmembrane helix</keyword>
<dbReference type="InterPro" id="IPR052159">
    <property type="entry name" value="Competence_DNA_uptake"/>
</dbReference>
<sequence>MARGEASTGLVVRGAGLAALLAPRHLALGLGTWMTARLAEEAAQRRLFPWLAVAFGAGILVFFAGADGLPSPVSPLLAACLCGAAAAGFRARPVALAVALGLAALFLGFAAATLRVASVAAPVLARTTIAPLAGFVEALEEREEGARLVLLVRSLGDLAPAQRPMRVRVSYRGSAPLRPGDSITAKARLLPPPEAARPGGYDFARDAYFRGIGAVGSLLGPVTVLRDAPEPPPLRLRIAAAIDDARNGLTRRITDANGGQAGAVAAALVTGKRGLIDATTNDTLRAAGIYHVVSISGLHMVLAAGVVFWIARALLALGPGLAVSWPIKKIAAALAMVGVTAYCVFSGWDIAAERALVMTLIMLGAILVDRPALSLRNLALAALIALAREPEGLLGPSFQMSFAAVAGLIACARLLDGRLLRAEGAGPLGRALAWGAAALAGTLATTLVAQAATAPFATYHFQTLQPFGVVGNALTLPLVSAVVMPAAVLGILAYPFALDRPVWWAMGLAVRGMLDIAAWIRGFDHATLVLPAFGAGALTLLTLGLLLLTLPASRLRWLGLVPALAGLAAAARPERPDLYVDRDGAGAAVRVADGRLATLGRPPAFGLEQWLKADGRSRDDPGLARAERCDAVGCVATARNGWRVALARDKRAFEADCARADIVIARTTAPAACAARLVIDRAFLAAHGATTVRFAPEGPVVTTARRPGEHAPWRLPPPPAPPPAASPEPDPTEWAP</sequence>
<evidence type="ECO:0000256" key="3">
    <source>
        <dbReference type="ARBA" id="ARBA00022692"/>
    </source>
</evidence>
<reference evidence="10 11" key="1">
    <citation type="submission" date="2009-01" db="EMBL/GenBank/DDBJ databases">
        <title>Complete sequence of chromosome of Methylobacterium nodulans ORS 2060.</title>
        <authorList>
            <consortium name="US DOE Joint Genome Institute"/>
            <person name="Lucas S."/>
            <person name="Copeland A."/>
            <person name="Lapidus A."/>
            <person name="Glavina del Rio T."/>
            <person name="Dalin E."/>
            <person name="Tice H."/>
            <person name="Bruce D."/>
            <person name="Goodwin L."/>
            <person name="Pitluck S."/>
            <person name="Sims D."/>
            <person name="Brettin T."/>
            <person name="Detter J.C."/>
            <person name="Han C."/>
            <person name="Larimer F."/>
            <person name="Land M."/>
            <person name="Hauser L."/>
            <person name="Kyrpides N."/>
            <person name="Ivanova N."/>
            <person name="Marx C.J."/>
            <person name="Richardson P."/>
        </authorList>
    </citation>
    <scope>NUCLEOTIDE SEQUENCE [LARGE SCALE GENOMIC DNA]</scope>
    <source>
        <strain evidence="11">LMG 21967 / CNCM I-2342 / ORS 2060</strain>
    </source>
</reference>
<dbReference type="STRING" id="460265.Mnod_1522"/>
<feature type="transmembrane region" description="Helical" evidence="7">
    <location>
        <begin position="330"/>
        <end position="348"/>
    </location>
</feature>
<feature type="transmembrane region" description="Helical" evidence="7">
    <location>
        <begin position="355"/>
        <end position="373"/>
    </location>
</feature>
<feature type="transmembrane region" description="Helical" evidence="7">
    <location>
        <begin position="289"/>
        <end position="310"/>
    </location>
</feature>
<name>B8INI8_METNO</name>
<evidence type="ECO:0000256" key="4">
    <source>
        <dbReference type="ARBA" id="ARBA00022989"/>
    </source>
</evidence>
<evidence type="ECO:0000256" key="6">
    <source>
        <dbReference type="SAM" id="MobiDB-lite"/>
    </source>
</evidence>
<feature type="transmembrane region" description="Helical" evidence="7">
    <location>
        <begin position="393"/>
        <end position="412"/>
    </location>
</feature>
<dbReference type="GO" id="GO:0005886">
    <property type="term" value="C:plasma membrane"/>
    <property type="evidence" value="ECO:0007669"/>
    <property type="project" value="UniProtKB-SubCell"/>
</dbReference>
<keyword evidence="3 7" id="KW-0812">Transmembrane</keyword>
<dbReference type="InterPro" id="IPR004477">
    <property type="entry name" value="ComEC_N"/>
</dbReference>
<accession>B8INI8</accession>
<evidence type="ECO:0000259" key="9">
    <source>
        <dbReference type="Pfam" id="PF13567"/>
    </source>
</evidence>
<dbReference type="OrthoDB" id="9790149at2"/>
<dbReference type="AlphaFoldDB" id="B8INI8"/>
<comment type="subcellular location">
    <subcellularLocation>
        <location evidence="1">Cell membrane</location>
        <topology evidence="1">Multi-pass membrane protein</topology>
    </subcellularLocation>
</comment>
<organism evidence="10 11">
    <name type="scientific">Methylobacterium nodulans (strain LMG 21967 / CNCM I-2342 / ORS 2060)</name>
    <dbReference type="NCBI Taxonomy" id="460265"/>
    <lineage>
        <taxon>Bacteria</taxon>
        <taxon>Pseudomonadati</taxon>
        <taxon>Pseudomonadota</taxon>
        <taxon>Alphaproteobacteria</taxon>
        <taxon>Hyphomicrobiales</taxon>
        <taxon>Methylobacteriaceae</taxon>
        <taxon>Methylobacterium</taxon>
    </lineage>
</organism>
<dbReference type="EMBL" id="CP001349">
    <property type="protein sequence ID" value="ACL56514.1"/>
    <property type="molecule type" value="Genomic_DNA"/>
</dbReference>
<feature type="region of interest" description="Disordered" evidence="6">
    <location>
        <begin position="700"/>
        <end position="736"/>
    </location>
</feature>
<feature type="domain" description="DUF4131" evidence="9">
    <location>
        <begin position="69"/>
        <end position="221"/>
    </location>
</feature>
<evidence type="ECO:0000256" key="2">
    <source>
        <dbReference type="ARBA" id="ARBA00022475"/>
    </source>
</evidence>
<evidence type="ECO:0000313" key="10">
    <source>
        <dbReference type="EMBL" id="ACL56514.1"/>
    </source>
</evidence>